<feature type="compositionally biased region" description="Gly residues" evidence="1">
    <location>
        <begin position="229"/>
        <end position="238"/>
    </location>
</feature>
<feature type="compositionally biased region" description="Gly residues" evidence="1">
    <location>
        <begin position="606"/>
        <end position="636"/>
    </location>
</feature>
<feature type="region of interest" description="Disordered" evidence="1">
    <location>
        <begin position="577"/>
        <end position="664"/>
    </location>
</feature>
<feature type="compositionally biased region" description="Basic and acidic residues" evidence="1">
    <location>
        <begin position="637"/>
        <end position="648"/>
    </location>
</feature>
<dbReference type="OrthoDB" id="1926966at2759"/>
<dbReference type="Proteomes" id="UP000265515">
    <property type="component" value="Unassembled WGS sequence"/>
</dbReference>
<evidence type="ECO:0000313" key="2">
    <source>
        <dbReference type="EMBL" id="GBG93044.1"/>
    </source>
</evidence>
<dbReference type="PANTHER" id="PTHR34285:SF3">
    <property type="entry name" value="OS08G0510800 PROTEIN"/>
    <property type="match status" value="1"/>
</dbReference>
<dbReference type="EMBL" id="BFEA01001212">
    <property type="protein sequence ID" value="GBG93044.1"/>
    <property type="molecule type" value="Genomic_DNA"/>
</dbReference>
<dbReference type="PANTHER" id="PTHR34285">
    <property type="entry name" value="OS08G0510800 PROTEIN"/>
    <property type="match status" value="1"/>
</dbReference>
<evidence type="ECO:0000313" key="3">
    <source>
        <dbReference type="Proteomes" id="UP000265515"/>
    </source>
</evidence>
<comment type="caution">
    <text evidence="2">The sequence shown here is derived from an EMBL/GenBank/DDBJ whole genome shotgun (WGS) entry which is preliminary data.</text>
</comment>
<organism evidence="2 3">
    <name type="scientific">Chara braunii</name>
    <name type="common">Braun's stonewort</name>
    <dbReference type="NCBI Taxonomy" id="69332"/>
    <lineage>
        <taxon>Eukaryota</taxon>
        <taxon>Viridiplantae</taxon>
        <taxon>Streptophyta</taxon>
        <taxon>Charophyceae</taxon>
        <taxon>Charales</taxon>
        <taxon>Characeae</taxon>
        <taxon>Chara</taxon>
    </lineage>
</organism>
<protein>
    <submittedName>
        <fullName evidence="2">Uncharacterized protein</fullName>
    </submittedName>
</protein>
<proteinExistence type="predicted"/>
<name>A0A388MER3_CHABU</name>
<dbReference type="STRING" id="69332.A0A388MER3"/>
<reference evidence="2 3" key="1">
    <citation type="journal article" date="2018" name="Cell">
        <title>The Chara Genome: Secondary Complexity and Implications for Plant Terrestrialization.</title>
        <authorList>
            <person name="Nishiyama T."/>
            <person name="Sakayama H."/>
            <person name="Vries J.D."/>
            <person name="Buschmann H."/>
            <person name="Saint-Marcoux D."/>
            <person name="Ullrich K.K."/>
            <person name="Haas F.B."/>
            <person name="Vanderstraeten L."/>
            <person name="Becker D."/>
            <person name="Lang D."/>
            <person name="Vosolsobe S."/>
            <person name="Rombauts S."/>
            <person name="Wilhelmsson P.K.I."/>
            <person name="Janitza P."/>
            <person name="Kern R."/>
            <person name="Heyl A."/>
            <person name="Rumpler F."/>
            <person name="Villalobos L.I.A.C."/>
            <person name="Clay J.M."/>
            <person name="Skokan R."/>
            <person name="Toyoda A."/>
            <person name="Suzuki Y."/>
            <person name="Kagoshima H."/>
            <person name="Schijlen E."/>
            <person name="Tajeshwar N."/>
            <person name="Catarino B."/>
            <person name="Hetherington A.J."/>
            <person name="Saltykova A."/>
            <person name="Bonnot C."/>
            <person name="Breuninger H."/>
            <person name="Symeonidi A."/>
            <person name="Radhakrishnan G.V."/>
            <person name="Van Nieuwerburgh F."/>
            <person name="Deforce D."/>
            <person name="Chang C."/>
            <person name="Karol K.G."/>
            <person name="Hedrich R."/>
            <person name="Ulvskov P."/>
            <person name="Glockner G."/>
            <person name="Delwiche C.F."/>
            <person name="Petrasek J."/>
            <person name="Van de Peer Y."/>
            <person name="Friml J."/>
            <person name="Beilby M."/>
            <person name="Dolan L."/>
            <person name="Kohara Y."/>
            <person name="Sugano S."/>
            <person name="Fujiyama A."/>
            <person name="Delaux P.-M."/>
            <person name="Quint M."/>
            <person name="TheiBen G."/>
            <person name="Hagemann M."/>
            <person name="Harholt J."/>
            <person name="Dunand C."/>
            <person name="Zachgo S."/>
            <person name="Langdale J."/>
            <person name="Maumus F."/>
            <person name="Straeten D.V.D."/>
            <person name="Gould S.B."/>
            <person name="Rensing S.A."/>
        </authorList>
    </citation>
    <scope>NUCLEOTIDE SEQUENCE [LARGE SCALE GENOMIC DNA]</scope>
    <source>
        <strain evidence="2 3">S276</strain>
    </source>
</reference>
<keyword evidence="3" id="KW-1185">Reference proteome</keyword>
<gene>
    <name evidence="2" type="ORF">CBR_g58399</name>
</gene>
<feature type="compositionally biased region" description="Gly residues" evidence="1">
    <location>
        <begin position="192"/>
        <end position="204"/>
    </location>
</feature>
<accession>A0A388MER3</accession>
<feature type="region of interest" description="Disordered" evidence="1">
    <location>
        <begin position="165"/>
        <end position="253"/>
    </location>
</feature>
<evidence type="ECO:0000256" key="1">
    <source>
        <dbReference type="SAM" id="MobiDB-lite"/>
    </source>
</evidence>
<dbReference type="AlphaFoldDB" id="A0A388MER3"/>
<sequence>MRSSITFRDNERTPLFRLKLPVNVFGISLFAGMAAGPNSGDLALQLGSRSEVGPSWRVRFRPNEEAPPSLIVKAGVGPWGSVVNGLLSMCAEFDIGRGGVTSFKIRAKPRFGDFSIGHGPIHYRHVSTRGAISGNGLLMSSSSSGRIRGGSRSLTVGRDIGGADDVGMECGDIPRESEKAVGSVPASRGTVSLGGGASKLGGDNGGDDERFSASFSASGDLLPSMGAPKEGGGIGGGPQRSSGSRSGVLLPNGMGSSYDDVNDYAGEGATTAPITPLIRSSSAGAADDEARAASVFGAAGAVSKGSARLLANGPLLRRHDDDPRKREEEQVIGELGLFGGGGIANLRSHRGSKAGLTSSSAPLQGQKRERENWNWGDWFVNVHSQLPVGKWAIANFRWTVRLFPRDDGKDDEDASSDLLLDRGRNWLPGPLGRLKRRPSLSLEKVSFESFYEDRVPVEGGVLLGLGGAGRASAQGGVAAGDFGGKGRHQTMLGAAGSRKGGRSGSTVTVNIPLGPGPPGEGEMMEPGAGMAPAGAPLGGRGVSRGVPTCGEQVQYLWSENAKLRKAMEDLRSEFHRLASSAGPGAGGAGSRRKPGGGEGERSDAFGSGGDGGGYGGQAGGGAGGQNGTANGRGGRGGGRDDRGTKDGRSGGVSEMGIPLPSDISEELKRAIMNAKNQ</sequence>
<dbReference type="Gramene" id="GBG93044">
    <property type="protein sequence ID" value="GBG93044"/>
    <property type="gene ID" value="CBR_g58399"/>
</dbReference>